<accession>A0A3N4JH48</accession>
<evidence type="ECO:0000256" key="2">
    <source>
        <dbReference type="ARBA" id="ARBA00022737"/>
    </source>
</evidence>
<evidence type="ECO:0000256" key="3">
    <source>
        <dbReference type="ARBA" id="ARBA00039238"/>
    </source>
</evidence>
<evidence type="ECO:0000313" key="7">
    <source>
        <dbReference type="Proteomes" id="UP000276215"/>
    </source>
</evidence>
<feature type="region of interest" description="Disordered" evidence="5">
    <location>
        <begin position="371"/>
        <end position="432"/>
    </location>
</feature>
<evidence type="ECO:0000256" key="5">
    <source>
        <dbReference type="SAM" id="MobiDB-lite"/>
    </source>
</evidence>
<dbReference type="EMBL" id="ML120419">
    <property type="protein sequence ID" value="RPA96011.1"/>
    <property type="molecule type" value="Genomic_DNA"/>
</dbReference>
<feature type="compositionally biased region" description="Basic residues" evidence="5">
    <location>
        <begin position="403"/>
        <end position="413"/>
    </location>
</feature>
<dbReference type="SUPFAM" id="SSF50998">
    <property type="entry name" value="Quinoprotein alcohol dehydrogenase-like"/>
    <property type="match status" value="1"/>
</dbReference>
<dbReference type="Proteomes" id="UP000276215">
    <property type="component" value="Unassembled WGS sequence"/>
</dbReference>
<dbReference type="InterPro" id="IPR050505">
    <property type="entry name" value="WDR55/POC1"/>
</dbReference>
<gene>
    <name evidence="6" type="ORF">L873DRAFT_1791930</name>
</gene>
<evidence type="ECO:0000256" key="1">
    <source>
        <dbReference type="ARBA" id="ARBA00022574"/>
    </source>
</evidence>
<dbReference type="AlphaFoldDB" id="A0A3N4JH48"/>
<dbReference type="PANTHER" id="PTHR44019:SF20">
    <property type="entry name" value="WD REPEAT-CONTAINING PROTEIN 55"/>
    <property type="match status" value="1"/>
</dbReference>
<keyword evidence="7" id="KW-1185">Reference proteome</keyword>
<feature type="compositionally biased region" description="Acidic residues" evidence="5">
    <location>
        <begin position="382"/>
        <end position="399"/>
    </location>
</feature>
<dbReference type="Gene3D" id="2.130.10.10">
    <property type="entry name" value="YVTN repeat-like/Quinoprotein amine dehydrogenase"/>
    <property type="match status" value="1"/>
</dbReference>
<dbReference type="InterPro" id="IPR011047">
    <property type="entry name" value="Quinoprotein_ADH-like_sf"/>
</dbReference>
<name>A0A3N4JH48_9PEZI</name>
<keyword evidence="2" id="KW-0677">Repeat</keyword>
<proteinExistence type="predicted"/>
<dbReference type="STRING" id="1336337.A0A3N4JH48"/>
<sequence>MAYKCNTIPLSADIFSLSIHPTKPLYAAGLLSGRLEVYTWGSEEGEAAKEVVVDGDENYSLQWGTRRYSESYIFSAGANSLLKLADANTGKVVSKAYIPLLKTLAEITNGILSYRVEYPSVITPLSTAHLLVGTDSGRIHLYDVRENSLTRPAQTWKKVHSDYISSITPLPSGGGGLSRQFVSTGASTLAYVDFRKQGKAIISSEDQEDEQLCSAYVSGLSARAGRGGEKILVGNSSGVVTLWNRGEWEDHQDRINFSKSSGESVDAIAALPDTFLYQNSEFGKFVAAGSADGKVRIAQLGSNRIIETLQHSLTTEEVKGAVASAGLSVDDEGVGDGVTELGVDCEGNLVSAGGSTIKVWYWDEDAPASQLLGKSRKRSPDETDTDTDQGDEMSSEEEEKPLKKNRRKKRKGGTGKAKSAGPQKFSNFSGLD</sequence>
<evidence type="ECO:0000256" key="4">
    <source>
        <dbReference type="ARBA" id="ARBA00039514"/>
    </source>
</evidence>
<dbReference type="OrthoDB" id="2288928at2759"/>
<reference evidence="6 7" key="1">
    <citation type="journal article" date="2018" name="Nat. Ecol. Evol.">
        <title>Pezizomycetes genomes reveal the molecular basis of ectomycorrhizal truffle lifestyle.</title>
        <authorList>
            <person name="Murat C."/>
            <person name="Payen T."/>
            <person name="Noel B."/>
            <person name="Kuo A."/>
            <person name="Morin E."/>
            <person name="Chen J."/>
            <person name="Kohler A."/>
            <person name="Krizsan K."/>
            <person name="Balestrini R."/>
            <person name="Da Silva C."/>
            <person name="Montanini B."/>
            <person name="Hainaut M."/>
            <person name="Levati E."/>
            <person name="Barry K.W."/>
            <person name="Belfiori B."/>
            <person name="Cichocki N."/>
            <person name="Clum A."/>
            <person name="Dockter R.B."/>
            <person name="Fauchery L."/>
            <person name="Guy J."/>
            <person name="Iotti M."/>
            <person name="Le Tacon F."/>
            <person name="Lindquist E.A."/>
            <person name="Lipzen A."/>
            <person name="Malagnac F."/>
            <person name="Mello A."/>
            <person name="Molinier V."/>
            <person name="Miyauchi S."/>
            <person name="Poulain J."/>
            <person name="Riccioni C."/>
            <person name="Rubini A."/>
            <person name="Sitrit Y."/>
            <person name="Splivallo R."/>
            <person name="Traeger S."/>
            <person name="Wang M."/>
            <person name="Zifcakova L."/>
            <person name="Wipf D."/>
            <person name="Zambonelli A."/>
            <person name="Paolocci F."/>
            <person name="Nowrousian M."/>
            <person name="Ottonello S."/>
            <person name="Baldrian P."/>
            <person name="Spatafora J.W."/>
            <person name="Henrissat B."/>
            <person name="Nagy L.G."/>
            <person name="Aury J.M."/>
            <person name="Wincker P."/>
            <person name="Grigoriev I.V."/>
            <person name="Bonfante P."/>
            <person name="Martin F.M."/>
        </authorList>
    </citation>
    <scope>NUCLEOTIDE SEQUENCE [LARGE SCALE GENOMIC DNA]</scope>
    <source>
        <strain evidence="6 7">120613-1</strain>
    </source>
</reference>
<protein>
    <recommendedName>
        <fullName evidence="3">WD repeat-containing protein JIP5</fullName>
    </recommendedName>
    <alternativeName>
        <fullName evidence="4">WD repeat-containing protein jip5</fullName>
    </alternativeName>
</protein>
<dbReference type="InterPro" id="IPR015943">
    <property type="entry name" value="WD40/YVTN_repeat-like_dom_sf"/>
</dbReference>
<organism evidence="6 7">
    <name type="scientific">Choiromyces venosus 120613-1</name>
    <dbReference type="NCBI Taxonomy" id="1336337"/>
    <lineage>
        <taxon>Eukaryota</taxon>
        <taxon>Fungi</taxon>
        <taxon>Dikarya</taxon>
        <taxon>Ascomycota</taxon>
        <taxon>Pezizomycotina</taxon>
        <taxon>Pezizomycetes</taxon>
        <taxon>Pezizales</taxon>
        <taxon>Tuberaceae</taxon>
        <taxon>Choiromyces</taxon>
    </lineage>
</organism>
<dbReference type="PANTHER" id="PTHR44019">
    <property type="entry name" value="WD REPEAT-CONTAINING PROTEIN 55"/>
    <property type="match status" value="1"/>
</dbReference>
<keyword evidence="1" id="KW-0853">WD repeat</keyword>
<evidence type="ECO:0000313" key="6">
    <source>
        <dbReference type="EMBL" id="RPA96011.1"/>
    </source>
</evidence>